<evidence type="ECO:0000256" key="5">
    <source>
        <dbReference type="ARBA" id="ARBA00035648"/>
    </source>
</evidence>
<proteinExistence type="inferred from homology"/>
<accession>A0A9D1PN23</accession>
<dbReference type="NCBIfam" id="TIGR00255">
    <property type="entry name" value="YicC/YloC family endoribonuclease"/>
    <property type="match status" value="1"/>
</dbReference>
<comment type="caution">
    <text evidence="8">The sequence shown here is derived from an EMBL/GenBank/DDBJ whole genome shotgun (WGS) entry which is preliminary data.</text>
</comment>
<keyword evidence="2" id="KW-0540">Nuclease</keyword>
<dbReference type="GO" id="GO:0004521">
    <property type="term" value="F:RNA endonuclease activity"/>
    <property type="evidence" value="ECO:0007669"/>
    <property type="project" value="InterPro"/>
</dbReference>
<dbReference type="PANTHER" id="PTHR30636">
    <property type="entry name" value="UPF0701 PROTEIN YICC"/>
    <property type="match status" value="1"/>
</dbReference>
<dbReference type="AlphaFoldDB" id="A0A9D1PN23"/>
<dbReference type="GO" id="GO:0016787">
    <property type="term" value="F:hydrolase activity"/>
    <property type="evidence" value="ECO:0007669"/>
    <property type="project" value="UniProtKB-KW"/>
</dbReference>
<protein>
    <submittedName>
        <fullName evidence="8">YicC family protein</fullName>
    </submittedName>
</protein>
<evidence type="ECO:0000313" key="8">
    <source>
        <dbReference type="EMBL" id="HIV74378.1"/>
    </source>
</evidence>
<dbReference type="InterPro" id="IPR005229">
    <property type="entry name" value="YicC/YloC-like"/>
</dbReference>
<dbReference type="Proteomes" id="UP000823937">
    <property type="component" value="Unassembled WGS sequence"/>
</dbReference>
<dbReference type="Pfam" id="PF08340">
    <property type="entry name" value="YicC-like_C"/>
    <property type="match status" value="1"/>
</dbReference>
<sequence>MVMSMTGYGISEFHVENTTCTIEIKTINSRYLDFVPKMPRILQAFELDMKQLIQRYFVRGRVEVYVSITGEAFMEKELHVDEPLLQAYLDKATELMSSYGLKNDLSIHSFIHHEDIFSVQERPKQLDAFQEKFFHCMEDVLKEVKRKREEEANFLLKDMMKRLHTMKDLVEQINERAPIIMEAYKSRIQERIETYIGEHIQVEDTNILQEIALLAEKGEITEEITRLQSHFRHFSNVLNEAGAVGRKLDFINQEIHREINTIGSKSIDPLMSELVVTLKSENEKIKEQVQNIE</sequence>
<comment type="similarity">
    <text evidence="5">Belongs to the YicC/YloC family.</text>
</comment>
<evidence type="ECO:0000256" key="1">
    <source>
        <dbReference type="ARBA" id="ARBA00001968"/>
    </source>
</evidence>
<dbReference type="Pfam" id="PF03755">
    <property type="entry name" value="YicC-like_N"/>
    <property type="match status" value="1"/>
</dbReference>
<keyword evidence="4" id="KW-0378">Hydrolase</keyword>
<comment type="cofactor">
    <cofactor evidence="1">
        <name>a divalent metal cation</name>
        <dbReference type="ChEBI" id="CHEBI:60240"/>
    </cofactor>
</comment>
<evidence type="ECO:0000259" key="7">
    <source>
        <dbReference type="Pfam" id="PF08340"/>
    </source>
</evidence>
<dbReference type="PANTHER" id="PTHR30636:SF3">
    <property type="entry name" value="UPF0701 PROTEIN YICC"/>
    <property type="match status" value="1"/>
</dbReference>
<gene>
    <name evidence="8" type="ORF">H9895_04765</name>
</gene>
<evidence type="ECO:0000313" key="9">
    <source>
        <dbReference type="Proteomes" id="UP000823937"/>
    </source>
</evidence>
<evidence type="ECO:0000259" key="6">
    <source>
        <dbReference type="Pfam" id="PF03755"/>
    </source>
</evidence>
<name>A0A9D1PN23_9BACI</name>
<dbReference type="InterPro" id="IPR013551">
    <property type="entry name" value="YicC-like_C"/>
</dbReference>
<reference evidence="8" key="1">
    <citation type="journal article" date="2021" name="PeerJ">
        <title>Extensive microbial diversity within the chicken gut microbiome revealed by metagenomics and culture.</title>
        <authorList>
            <person name="Gilroy R."/>
            <person name="Ravi A."/>
            <person name="Getino M."/>
            <person name="Pursley I."/>
            <person name="Horton D.L."/>
            <person name="Alikhan N.F."/>
            <person name="Baker D."/>
            <person name="Gharbi K."/>
            <person name="Hall N."/>
            <person name="Watson M."/>
            <person name="Adriaenssens E.M."/>
            <person name="Foster-Nyarko E."/>
            <person name="Jarju S."/>
            <person name="Secka A."/>
            <person name="Antonio M."/>
            <person name="Oren A."/>
            <person name="Chaudhuri R.R."/>
            <person name="La Ragione R."/>
            <person name="Hildebrand F."/>
            <person name="Pallen M.J."/>
        </authorList>
    </citation>
    <scope>NUCLEOTIDE SEQUENCE</scope>
    <source>
        <strain evidence="8">CHK169-2315</strain>
    </source>
</reference>
<evidence type="ECO:0000256" key="3">
    <source>
        <dbReference type="ARBA" id="ARBA00022759"/>
    </source>
</evidence>
<evidence type="ECO:0000256" key="4">
    <source>
        <dbReference type="ARBA" id="ARBA00022801"/>
    </source>
</evidence>
<keyword evidence="3" id="KW-0255">Endonuclease</keyword>
<feature type="domain" description="Endoribonuclease YicC-like C-terminal" evidence="7">
    <location>
        <begin position="173"/>
        <end position="293"/>
    </location>
</feature>
<organism evidence="8 9">
    <name type="scientific">Candidatus Pseudogracilibacillus intestinigallinarum</name>
    <dbReference type="NCBI Taxonomy" id="2838742"/>
    <lineage>
        <taxon>Bacteria</taxon>
        <taxon>Bacillati</taxon>
        <taxon>Bacillota</taxon>
        <taxon>Bacilli</taxon>
        <taxon>Bacillales</taxon>
        <taxon>Bacillaceae</taxon>
        <taxon>Pseudogracilibacillus</taxon>
    </lineage>
</organism>
<dbReference type="InterPro" id="IPR013527">
    <property type="entry name" value="YicC-like_N"/>
</dbReference>
<dbReference type="EMBL" id="DXHX01000069">
    <property type="protein sequence ID" value="HIV74378.1"/>
    <property type="molecule type" value="Genomic_DNA"/>
</dbReference>
<evidence type="ECO:0000256" key="2">
    <source>
        <dbReference type="ARBA" id="ARBA00022722"/>
    </source>
</evidence>
<reference evidence="8" key="2">
    <citation type="submission" date="2021-04" db="EMBL/GenBank/DDBJ databases">
        <authorList>
            <person name="Gilroy R."/>
        </authorList>
    </citation>
    <scope>NUCLEOTIDE SEQUENCE</scope>
    <source>
        <strain evidence="8">CHK169-2315</strain>
    </source>
</reference>
<feature type="domain" description="Endoribonuclease YicC-like N-terminal" evidence="6">
    <location>
        <begin position="3"/>
        <end position="155"/>
    </location>
</feature>